<evidence type="ECO:0000256" key="3">
    <source>
        <dbReference type="ARBA" id="ARBA00022475"/>
    </source>
</evidence>
<comment type="similarity">
    <text evidence="7">Belongs to the binding-protein-dependent transport system permease family.</text>
</comment>
<keyword evidence="5 7" id="KW-1133">Transmembrane helix</keyword>
<dbReference type="RefSeq" id="WP_183304122.1">
    <property type="nucleotide sequence ID" value="NZ_JACIFD010000001.1"/>
</dbReference>
<keyword evidence="2 7" id="KW-0813">Transport</keyword>
<dbReference type="AlphaFoldDB" id="A0A840DHA5"/>
<feature type="transmembrane region" description="Helical" evidence="7">
    <location>
        <begin position="240"/>
        <end position="261"/>
    </location>
</feature>
<reference evidence="9" key="1">
    <citation type="submission" date="2020-08" db="EMBL/GenBank/DDBJ databases">
        <title>Sequencing the genomes of 1000 actinobacteria strains.</title>
        <authorList>
            <person name="Klenk H.-P."/>
        </authorList>
    </citation>
    <scope>NUCLEOTIDE SEQUENCE [LARGE SCALE GENOMIC DNA]</scope>
    <source>
        <strain evidence="9">DSM 27064</strain>
    </source>
</reference>
<comment type="subcellular location">
    <subcellularLocation>
        <location evidence="1 7">Cell membrane</location>
        <topology evidence="1 7">Multi-pass membrane protein</topology>
    </subcellularLocation>
</comment>
<accession>A0A840DHA5</accession>
<dbReference type="CDD" id="cd06261">
    <property type="entry name" value="TM_PBP2"/>
    <property type="match status" value="1"/>
</dbReference>
<sequence>MRSRIQTQRTVSLVLSLAGLLMLTLTVTVPQLITGVDPLATNTAAVFSPPSAAHPFGTDQTGRDVFSRVIYGARTTVLSAVIAAAAAALVGAAWGVMLAFLPRSLGQLGARVLDATMALPDFLIALLIMAYTGPGAVGVTLAVALATMPGYARIALLQARSAITAEAHQTARVLGIGKLRRAFVYVLPETLRPIIAVAVLGVGFAVLMIAALTFLGLGLTPPDPDWGAMLSQGKLFVNRGWWAIVFPGLALLGTVALFTVLGKKLEARWS</sequence>
<keyword evidence="3" id="KW-1003">Cell membrane</keyword>
<dbReference type="PANTHER" id="PTHR43386">
    <property type="entry name" value="OLIGOPEPTIDE TRANSPORT SYSTEM PERMEASE PROTEIN APPC"/>
    <property type="match status" value="1"/>
</dbReference>
<comment type="caution">
    <text evidence="9">The sequence shown here is derived from an EMBL/GenBank/DDBJ whole genome shotgun (WGS) entry which is preliminary data.</text>
</comment>
<dbReference type="GO" id="GO:0005886">
    <property type="term" value="C:plasma membrane"/>
    <property type="evidence" value="ECO:0007669"/>
    <property type="project" value="UniProtKB-SubCell"/>
</dbReference>
<proteinExistence type="inferred from homology"/>
<feature type="domain" description="ABC transmembrane type-1" evidence="8">
    <location>
        <begin position="73"/>
        <end position="262"/>
    </location>
</feature>
<keyword evidence="6 7" id="KW-0472">Membrane</keyword>
<evidence type="ECO:0000313" key="9">
    <source>
        <dbReference type="EMBL" id="MBB4070852.1"/>
    </source>
</evidence>
<evidence type="ECO:0000256" key="4">
    <source>
        <dbReference type="ARBA" id="ARBA00022692"/>
    </source>
</evidence>
<feature type="transmembrane region" description="Helical" evidence="7">
    <location>
        <begin position="137"/>
        <end position="156"/>
    </location>
</feature>
<feature type="transmembrane region" description="Helical" evidence="7">
    <location>
        <begin position="194"/>
        <end position="220"/>
    </location>
</feature>
<dbReference type="PANTHER" id="PTHR43386:SF1">
    <property type="entry name" value="D,D-DIPEPTIDE TRANSPORT SYSTEM PERMEASE PROTEIN DDPC-RELATED"/>
    <property type="match status" value="1"/>
</dbReference>
<gene>
    <name evidence="9" type="ORF">F5897_000128</name>
</gene>
<feature type="transmembrane region" description="Helical" evidence="7">
    <location>
        <begin position="77"/>
        <end position="100"/>
    </location>
</feature>
<feature type="transmembrane region" description="Helical" evidence="7">
    <location>
        <begin position="112"/>
        <end position="131"/>
    </location>
</feature>
<dbReference type="Proteomes" id="UP000571183">
    <property type="component" value="Unassembled WGS sequence"/>
</dbReference>
<dbReference type="InterPro" id="IPR035906">
    <property type="entry name" value="MetI-like_sf"/>
</dbReference>
<evidence type="ECO:0000259" key="8">
    <source>
        <dbReference type="PROSITE" id="PS50928"/>
    </source>
</evidence>
<dbReference type="Pfam" id="PF00528">
    <property type="entry name" value="BPD_transp_1"/>
    <property type="match status" value="1"/>
</dbReference>
<feature type="transmembrane region" description="Helical" evidence="7">
    <location>
        <begin position="12"/>
        <end position="33"/>
    </location>
</feature>
<evidence type="ECO:0000313" key="10">
    <source>
        <dbReference type="Proteomes" id="UP000571183"/>
    </source>
</evidence>
<keyword evidence="4 7" id="KW-0812">Transmembrane</keyword>
<dbReference type="EMBL" id="JACIFD010000001">
    <property type="protein sequence ID" value="MBB4070852.1"/>
    <property type="molecule type" value="Genomic_DNA"/>
</dbReference>
<keyword evidence="10" id="KW-1185">Reference proteome</keyword>
<evidence type="ECO:0000256" key="1">
    <source>
        <dbReference type="ARBA" id="ARBA00004651"/>
    </source>
</evidence>
<dbReference type="GO" id="GO:0055085">
    <property type="term" value="P:transmembrane transport"/>
    <property type="evidence" value="ECO:0007669"/>
    <property type="project" value="InterPro"/>
</dbReference>
<protein>
    <submittedName>
        <fullName evidence="9">Peptide/nickel transport system permease protein</fullName>
    </submittedName>
</protein>
<dbReference type="InterPro" id="IPR050366">
    <property type="entry name" value="BP-dependent_transpt_permease"/>
</dbReference>
<dbReference type="InterPro" id="IPR000515">
    <property type="entry name" value="MetI-like"/>
</dbReference>
<organism evidence="9 10">
    <name type="scientific">Canibacter oris</name>
    <dbReference type="NCBI Taxonomy" id="1365628"/>
    <lineage>
        <taxon>Bacteria</taxon>
        <taxon>Bacillati</taxon>
        <taxon>Actinomycetota</taxon>
        <taxon>Actinomycetes</taxon>
        <taxon>Micrococcales</taxon>
        <taxon>Microbacteriaceae</taxon>
        <taxon>Canibacter</taxon>
    </lineage>
</organism>
<name>A0A840DHA5_9MICO</name>
<evidence type="ECO:0000256" key="5">
    <source>
        <dbReference type="ARBA" id="ARBA00022989"/>
    </source>
</evidence>
<evidence type="ECO:0000256" key="7">
    <source>
        <dbReference type="RuleBase" id="RU363032"/>
    </source>
</evidence>
<dbReference type="PROSITE" id="PS50928">
    <property type="entry name" value="ABC_TM1"/>
    <property type="match status" value="1"/>
</dbReference>
<dbReference type="Gene3D" id="1.10.3720.10">
    <property type="entry name" value="MetI-like"/>
    <property type="match status" value="1"/>
</dbReference>
<evidence type="ECO:0000256" key="2">
    <source>
        <dbReference type="ARBA" id="ARBA00022448"/>
    </source>
</evidence>
<dbReference type="SUPFAM" id="SSF161098">
    <property type="entry name" value="MetI-like"/>
    <property type="match status" value="1"/>
</dbReference>
<evidence type="ECO:0000256" key="6">
    <source>
        <dbReference type="ARBA" id="ARBA00023136"/>
    </source>
</evidence>